<evidence type="ECO:0000256" key="5">
    <source>
        <dbReference type="ARBA" id="ARBA00022502"/>
    </source>
</evidence>
<dbReference type="Ensembl" id="ENSCINT00000033413.1">
    <property type="protein sequence ID" value="ENSCINP00000035708.1"/>
    <property type="gene ID" value="ENSCING00000023193.1"/>
</dbReference>
<keyword evidence="6 12" id="KW-0808">Transferase</keyword>
<proteinExistence type="inferred from homology"/>
<keyword evidence="11" id="KW-0325">Glycoprotein</keyword>
<dbReference type="OMA" id="QSYFHRE"/>
<dbReference type="InterPro" id="IPR002591">
    <property type="entry name" value="Phosphodiest/P_Trfase"/>
</dbReference>
<keyword evidence="5 12" id="KW-0337">GPI-anchor biosynthesis</keyword>
<organism evidence="14 15">
    <name type="scientific">Ciona intestinalis</name>
    <name type="common">Transparent sea squirt</name>
    <name type="synonym">Ascidia intestinalis</name>
    <dbReference type="NCBI Taxonomy" id="7719"/>
    <lineage>
        <taxon>Eukaryota</taxon>
        <taxon>Metazoa</taxon>
        <taxon>Chordata</taxon>
        <taxon>Tunicata</taxon>
        <taxon>Ascidiacea</taxon>
        <taxon>Phlebobranchia</taxon>
        <taxon>Cionidae</taxon>
        <taxon>Ciona</taxon>
    </lineage>
</organism>
<keyword evidence="7 12" id="KW-0812">Transmembrane</keyword>
<evidence type="ECO:0000256" key="2">
    <source>
        <dbReference type="ARBA" id="ARBA00004687"/>
    </source>
</evidence>
<dbReference type="EMBL" id="EAAA01000803">
    <property type="status" value="NOT_ANNOTATED_CDS"/>
    <property type="molecule type" value="Genomic_DNA"/>
</dbReference>
<evidence type="ECO:0000256" key="7">
    <source>
        <dbReference type="ARBA" id="ARBA00022692"/>
    </source>
</evidence>
<feature type="transmembrane region" description="Helical" evidence="12">
    <location>
        <begin position="850"/>
        <end position="870"/>
    </location>
</feature>
<dbReference type="FunCoup" id="H2Y1C4">
    <property type="interactions" value="253"/>
</dbReference>
<dbReference type="SUPFAM" id="SSF53649">
    <property type="entry name" value="Alkaline phosphatase-like"/>
    <property type="match status" value="1"/>
</dbReference>
<evidence type="ECO:0000256" key="10">
    <source>
        <dbReference type="ARBA" id="ARBA00023136"/>
    </source>
</evidence>
<comment type="subcellular location">
    <subcellularLocation>
        <location evidence="1 12">Endoplasmic reticulum membrane</location>
        <topology evidence="1 12">Multi-pass membrane protein</topology>
    </subcellularLocation>
</comment>
<dbReference type="UniPathway" id="UPA00196"/>
<dbReference type="InterPro" id="IPR007070">
    <property type="entry name" value="GPI_EtnP_transferase_1"/>
</dbReference>
<keyword evidence="8 12" id="KW-0256">Endoplasmic reticulum</keyword>
<comment type="function">
    <text evidence="12">Ethanolamine phosphate transferase involved in glycosylphosphatidylinositol-anchor biosynthesis. Transfers ethanolamine phosphate to the first alpha-1,4-linked mannose of the glycosylphosphatidylinositol precursor of GPI-anchor.</text>
</comment>
<feature type="transmembrane region" description="Helical" evidence="12">
    <location>
        <begin position="443"/>
        <end position="464"/>
    </location>
</feature>
<feature type="transmembrane region" description="Helical" evidence="12">
    <location>
        <begin position="802"/>
        <end position="820"/>
    </location>
</feature>
<dbReference type="PANTHER" id="PTHR12250">
    <property type="entry name" value="PHOSPHATIDYLINOSITOL GLYCAN, CLASS N"/>
    <property type="match status" value="1"/>
</dbReference>
<dbReference type="GeneTree" id="ENSGT00390000017600"/>
<evidence type="ECO:0000313" key="14">
    <source>
        <dbReference type="Ensembl" id="ENSCINP00000035708.1"/>
    </source>
</evidence>
<dbReference type="STRING" id="7719.ENSCINP00000035708"/>
<feature type="transmembrane region" description="Helical" evidence="12">
    <location>
        <begin position="512"/>
        <end position="527"/>
    </location>
</feature>
<dbReference type="FunFam" id="3.40.720.10:FF:000015">
    <property type="entry name" value="GPI ethanolamine phosphate transferase 1"/>
    <property type="match status" value="1"/>
</dbReference>
<feature type="transmembrane region" description="Helical" evidence="12">
    <location>
        <begin position="485"/>
        <end position="506"/>
    </location>
</feature>
<reference evidence="14" key="4">
    <citation type="submission" date="2025-09" db="UniProtKB">
        <authorList>
            <consortium name="Ensembl"/>
        </authorList>
    </citation>
    <scope>IDENTIFICATION</scope>
</reference>
<dbReference type="InterPro" id="IPR017852">
    <property type="entry name" value="GPI_EtnP_transferase_1_C"/>
</dbReference>
<name>H2Y1C4_CIOIN</name>
<evidence type="ECO:0000256" key="12">
    <source>
        <dbReference type="RuleBase" id="RU367138"/>
    </source>
</evidence>
<dbReference type="Proteomes" id="UP000008144">
    <property type="component" value="Chromosome 11"/>
</dbReference>
<reference evidence="14" key="3">
    <citation type="submission" date="2025-08" db="UniProtKB">
        <authorList>
            <consortium name="Ensembl"/>
        </authorList>
    </citation>
    <scope>IDENTIFICATION</scope>
</reference>
<dbReference type="Pfam" id="PF01663">
    <property type="entry name" value="Phosphodiest"/>
    <property type="match status" value="1"/>
</dbReference>
<evidence type="ECO:0000256" key="9">
    <source>
        <dbReference type="ARBA" id="ARBA00022989"/>
    </source>
</evidence>
<dbReference type="HOGENOM" id="CLU_007676_0_0_1"/>
<feature type="transmembrane region" description="Helical" evidence="12">
    <location>
        <begin position="622"/>
        <end position="638"/>
    </location>
</feature>
<dbReference type="InParanoid" id="H2Y1C4"/>
<accession>H2Y1C4</accession>
<feature type="transmembrane region" description="Helical" evidence="12">
    <location>
        <begin position="826"/>
        <end position="843"/>
    </location>
</feature>
<reference evidence="14" key="2">
    <citation type="journal article" date="2008" name="Genome Biol.">
        <title>Improved genome assembly and evidence-based global gene model set for the chordate Ciona intestinalis: new insight into intron and operon populations.</title>
        <authorList>
            <person name="Satou Y."/>
            <person name="Mineta K."/>
            <person name="Ogasawara M."/>
            <person name="Sasakura Y."/>
            <person name="Shoguchi E."/>
            <person name="Ueno K."/>
            <person name="Yamada L."/>
            <person name="Matsumoto J."/>
            <person name="Wasserscheid J."/>
            <person name="Dewar K."/>
            <person name="Wiley G.B."/>
            <person name="Macmil S.L."/>
            <person name="Roe B.A."/>
            <person name="Zeller R.W."/>
            <person name="Hastings K.E."/>
            <person name="Lemaire P."/>
            <person name="Lindquist E."/>
            <person name="Endo T."/>
            <person name="Hotta K."/>
            <person name="Inaba K."/>
        </authorList>
    </citation>
    <scope>NUCLEOTIDE SEQUENCE [LARGE SCALE GENOMIC DNA]</scope>
    <source>
        <strain evidence="14">wild type</strain>
    </source>
</reference>
<evidence type="ECO:0000256" key="3">
    <source>
        <dbReference type="ARBA" id="ARBA00008400"/>
    </source>
</evidence>
<gene>
    <name evidence="14" type="primary">LOC100177059</name>
</gene>
<evidence type="ECO:0000259" key="13">
    <source>
        <dbReference type="Pfam" id="PF04987"/>
    </source>
</evidence>
<feature type="transmembrane region" description="Helical" evidence="12">
    <location>
        <begin position="547"/>
        <end position="567"/>
    </location>
</feature>
<evidence type="ECO:0000256" key="11">
    <source>
        <dbReference type="ARBA" id="ARBA00023180"/>
    </source>
</evidence>
<dbReference type="CDD" id="cd16020">
    <property type="entry name" value="GPI_EPT_1"/>
    <property type="match status" value="1"/>
</dbReference>
<evidence type="ECO:0000256" key="6">
    <source>
        <dbReference type="ARBA" id="ARBA00022679"/>
    </source>
</evidence>
<feature type="transmembrane region" description="Helical" evidence="12">
    <location>
        <begin position="7"/>
        <end position="26"/>
    </location>
</feature>
<feature type="transmembrane region" description="Helical" evidence="12">
    <location>
        <begin position="776"/>
        <end position="795"/>
    </location>
</feature>
<keyword evidence="9 12" id="KW-1133">Transmembrane helix</keyword>
<keyword evidence="10 12" id="KW-0472">Membrane</keyword>
<dbReference type="Pfam" id="PF04987">
    <property type="entry name" value="PigN"/>
    <property type="match status" value="1"/>
</dbReference>
<sequence length="919" mass="103941">MNFVNFFVISIFVHFILFVSVFDIYFTSPIIHGMKEIKPPVKVPAQRLVLFVADGLRADKFYELDEHGKSRSPFLRNIIENSGSWGISHTRVPTETRPGHVALIAGFYEDVSAVLKGWEENPIEFDSVFNKSRNTWAWGSPDVLPLFAKGENIHHVHIHCYHGDTQSFAGDDSSLLDEWVFDKMKDFFHSAEDNATLNHLLKQDNTVFFLHLLGIDTNGHSHHPMSKEYLENIKKVDTGVERIVGMFNKFYQDEKTAYVFTADHGMTDWGSHGAGLASETLTPLVVWGAGANKHKDIQTPLTDEEAQLTRSWGLDPSERRDVNQADIAPLMSTLVGVPIPVNSVGELPIEHISLDSKTKAHLLHANARQLSEQFVVKMESIRNKTFTFSPFPKLSHSGVIDLDRKITELIKQGDYIGANNLSHELMSLSLEGMNYFHIYHRSVLYFSIVLSFIGWIVESILMLLHHVDFISSQSKKMTPLGKTQMFSWLSYVFCLSALFVVVRIYVLDLPKLYYLYCTLPIAIWYHISTQKHTIQAGVMYISSNRPFFQKLLLHICAFMLGVWALVLSFFYRYILTVELLLFAVTIHFTSLPRKSKHQWTVVCTLAAAFPLLPTVGRAPNSFLVFGGGLSGSILCFLLNSKETSLLTKFLTTLPFIAGCIQPTAMYISSNQGSMPIALHILSWSLLLLSWVLPLLQTTNVTLRLVTIFCCHLTVYILISLSYDAVFCVVFCLLLYSWVQVEFHLDSNPKLLEEYSFTKTSTNQSFLKALLFSTLRVGYMFIFFIVLAFFGVGNIASINSFDVKVVLPFLTVYNHLVMGLLLAYKVLLPYLLVACTLCCIATVTRTNMQQLCYAVLIVSDVVGMHFFFLVQDSGSWLDIGTSISHYVICMSMVLSVLLFLAVAKFVTSCSLLSKFRRHLL</sequence>
<reference evidence="15" key="1">
    <citation type="journal article" date="2002" name="Science">
        <title>The draft genome of Ciona intestinalis: insights into chordate and vertebrate origins.</title>
        <authorList>
            <person name="Dehal P."/>
            <person name="Satou Y."/>
            <person name="Campbell R.K."/>
            <person name="Chapman J."/>
            <person name="Degnan B."/>
            <person name="De Tomaso A."/>
            <person name="Davidson B."/>
            <person name="Di Gregorio A."/>
            <person name="Gelpke M."/>
            <person name="Goodstein D.M."/>
            <person name="Harafuji N."/>
            <person name="Hastings K.E."/>
            <person name="Ho I."/>
            <person name="Hotta K."/>
            <person name="Huang W."/>
            <person name="Kawashima T."/>
            <person name="Lemaire P."/>
            <person name="Martinez D."/>
            <person name="Meinertzhagen I.A."/>
            <person name="Necula S."/>
            <person name="Nonaka M."/>
            <person name="Putnam N."/>
            <person name="Rash S."/>
            <person name="Saiga H."/>
            <person name="Satake M."/>
            <person name="Terry A."/>
            <person name="Yamada L."/>
            <person name="Wang H.G."/>
            <person name="Awazu S."/>
            <person name="Azumi K."/>
            <person name="Boore J."/>
            <person name="Branno M."/>
            <person name="Chin-Bow S."/>
            <person name="DeSantis R."/>
            <person name="Doyle S."/>
            <person name="Francino P."/>
            <person name="Keys D.N."/>
            <person name="Haga S."/>
            <person name="Hayashi H."/>
            <person name="Hino K."/>
            <person name="Imai K.S."/>
            <person name="Inaba K."/>
            <person name="Kano S."/>
            <person name="Kobayashi K."/>
            <person name="Kobayashi M."/>
            <person name="Lee B.I."/>
            <person name="Makabe K.W."/>
            <person name="Manohar C."/>
            <person name="Matassi G."/>
            <person name="Medina M."/>
            <person name="Mochizuki Y."/>
            <person name="Mount S."/>
            <person name="Morishita T."/>
            <person name="Miura S."/>
            <person name="Nakayama A."/>
            <person name="Nishizaka S."/>
            <person name="Nomoto H."/>
            <person name="Ohta F."/>
            <person name="Oishi K."/>
            <person name="Rigoutsos I."/>
            <person name="Sano M."/>
            <person name="Sasaki A."/>
            <person name="Sasakura Y."/>
            <person name="Shoguchi E."/>
            <person name="Shin-i T."/>
            <person name="Spagnuolo A."/>
            <person name="Stainier D."/>
            <person name="Suzuki M.M."/>
            <person name="Tassy O."/>
            <person name="Takatori N."/>
            <person name="Tokuoka M."/>
            <person name="Yagi K."/>
            <person name="Yoshizaki F."/>
            <person name="Wada S."/>
            <person name="Zhang C."/>
            <person name="Hyatt P.D."/>
            <person name="Larimer F."/>
            <person name="Detter C."/>
            <person name="Doggett N."/>
            <person name="Glavina T."/>
            <person name="Hawkins T."/>
            <person name="Richardson P."/>
            <person name="Lucas S."/>
            <person name="Kohara Y."/>
            <person name="Levine M."/>
            <person name="Satoh N."/>
            <person name="Rokhsar D.S."/>
        </authorList>
    </citation>
    <scope>NUCLEOTIDE SEQUENCE [LARGE SCALE GENOMIC DNA]</scope>
</reference>
<dbReference type="PANTHER" id="PTHR12250:SF0">
    <property type="entry name" value="GPI ETHANOLAMINE PHOSPHATE TRANSFERASE 1"/>
    <property type="match status" value="1"/>
</dbReference>
<feature type="domain" description="GPI ethanolamine phosphate transferase 1 C-terminal" evidence="13">
    <location>
        <begin position="431"/>
        <end position="874"/>
    </location>
</feature>
<evidence type="ECO:0000256" key="1">
    <source>
        <dbReference type="ARBA" id="ARBA00004477"/>
    </source>
</evidence>
<dbReference type="GO" id="GO:0005789">
    <property type="term" value="C:endoplasmic reticulum membrane"/>
    <property type="evidence" value="ECO:0000318"/>
    <property type="project" value="GO_Central"/>
</dbReference>
<protein>
    <recommendedName>
        <fullName evidence="4 12">GPI ethanolamine phosphate transferase 1</fullName>
        <ecNumber evidence="12">2.-.-.-</ecNumber>
    </recommendedName>
</protein>
<keyword evidence="15" id="KW-1185">Reference proteome</keyword>
<dbReference type="GO" id="GO:0006506">
    <property type="term" value="P:GPI anchor biosynthetic process"/>
    <property type="evidence" value="ECO:0000318"/>
    <property type="project" value="GO_Central"/>
</dbReference>
<dbReference type="Gene3D" id="3.40.720.10">
    <property type="entry name" value="Alkaline Phosphatase, subunit A"/>
    <property type="match status" value="1"/>
</dbReference>
<dbReference type="AlphaFoldDB" id="H2Y1C4"/>
<dbReference type="GO" id="GO:0051377">
    <property type="term" value="F:mannose-ethanolamine phosphotransferase activity"/>
    <property type="evidence" value="ECO:0000318"/>
    <property type="project" value="GO_Central"/>
</dbReference>
<evidence type="ECO:0000313" key="15">
    <source>
        <dbReference type="Proteomes" id="UP000008144"/>
    </source>
</evidence>
<comment type="pathway">
    <text evidence="2 12">Glycolipid biosynthesis; glycosylphosphatidylinositol-anchor biosynthesis.</text>
</comment>
<feature type="transmembrane region" description="Helical" evidence="12">
    <location>
        <begin position="882"/>
        <end position="906"/>
    </location>
</feature>
<feature type="transmembrane region" description="Helical" evidence="12">
    <location>
        <begin position="676"/>
        <end position="695"/>
    </location>
</feature>
<feature type="transmembrane region" description="Helical" evidence="12">
    <location>
        <begin position="707"/>
        <end position="738"/>
    </location>
</feature>
<evidence type="ECO:0000256" key="4">
    <source>
        <dbReference type="ARBA" id="ARBA00020831"/>
    </source>
</evidence>
<dbReference type="InterPro" id="IPR017850">
    <property type="entry name" value="Alkaline_phosphatase_core_sf"/>
</dbReference>
<feature type="transmembrane region" description="Helical" evidence="12">
    <location>
        <begin position="645"/>
        <end position="664"/>
    </location>
</feature>
<evidence type="ECO:0000256" key="8">
    <source>
        <dbReference type="ARBA" id="ARBA00022824"/>
    </source>
</evidence>
<dbReference type="InterPro" id="IPR037671">
    <property type="entry name" value="PIGN_N"/>
</dbReference>
<comment type="similarity">
    <text evidence="3 12">Belongs to the PIGG/PIGN/PIGO family. PIGN subfamily.</text>
</comment>
<dbReference type="EC" id="2.-.-.-" evidence="12"/>